<reference evidence="7" key="1">
    <citation type="submission" date="2018-02" db="EMBL/GenBank/DDBJ databases">
        <title>Draft genome sequencing of Rhodococcus opacus KU647198.</title>
        <authorList>
            <person name="Zheng B.-X."/>
        </authorList>
    </citation>
    <scope>NUCLEOTIDE SEQUENCE [LARGE SCALE GENOMIC DNA]</scope>
    <source>
        <strain evidence="7">04-OD7</strain>
    </source>
</reference>
<sequence length="341" mass="37713">MLDELDLALVDALQVNPRASWAALGDVLELAPVTLARRWQRLAESGAAWISVSLSNWGSRGAVVEFLCRPGSELSVARELSEVPNISTVCVTTGEYQVLALMLAPTLAGISVALLEALPVPDAVVRLRTHVYGSTFGGIFWRLGVLNRMQMDQVRDELGKPPSPIARAETTPQSRSLDSGDHALFLALGHDGRRAYTDLADDLGSTPQAVKRRLDRLRRHGDIVFRCDVARSLVGWHSMALFWIRVPDADMQVVGRSIGTWSETRHCAAVASPANLCVIVNLRSLEHLDELLLRLARDHPSVEVVDRRLVLRQVKVYGRIVDEQGRCVRVIPVDPWFLKTT</sequence>
<dbReference type="Pfam" id="PF13404">
    <property type="entry name" value="HTH_AsnC-type"/>
    <property type="match status" value="2"/>
</dbReference>
<dbReference type="Gene3D" id="1.10.10.10">
    <property type="entry name" value="Winged helix-like DNA-binding domain superfamily/Winged helix DNA-binding domain"/>
    <property type="match status" value="2"/>
</dbReference>
<evidence type="ECO:0000256" key="2">
    <source>
        <dbReference type="ARBA" id="ARBA00023125"/>
    </source>
</evidence>
<dbReference type="GO" id="GO:0043565">
    <property type="term" value="F:sequence-specific DNA binding"/>
    <property type="evidence" value="ECO:0007669"/>
    <property type="project" value="InterPro"/>
</dbReference>
<keyword evidence="2" id="KW-0238">DNA-binding</keyword>
<evidence type="ECO:0000256" key="1">
    <source>
        <dbReference type="ARBA" id="ARBA00023015"/>
    </source>
</evidence>
<feature type="domain" description="HTH asnC-type" evidence="5">
    <location>
        <begin position="2"/>
        <end position="42"/>
    </location>
</feature>
<dbReference type="PANTHER" id="PTHR30154">
    <property type="entry name" value="LEUCINE-RESPONSIVE REGULATORY PROTEIN"/>
    <property type="match status" value="1"/>
</dbReference>
<evidence type="ECO:0000313" key="6">
    <source>
        <dbReference type="EMBL" id="PQP17929.1"/>
    </source>
</evidence>
<keyword evidence="3" id="KW-0804">Transcription</keyword>
<organism evidence="6 7">
    <name type="scientific">Rhodococcus opacus</name>
    <name type="common">Nocardia opaca</name>
    <dbReference type="NCBI Taxonomy" id="37919"/>
    <lineage>
        <taxon>Bacteria</taxon>
        <taxon>Bacillati</taxon>
        <taxon>Actinomycetota</taxon>
        <taxon>Actinomycetes</taxon>
        <taxon>Mycobacteriales</taxon>
        <taxon>Nocardiaceae</taxon>
        <taxon>Rhodococcus</taxon>
    </lineage>
</organism>
<dbReference type="SUPFAM" id="SSF46785">
    <property type="entry name" value="Winged helix' DNA-binding domain"/>
    <property type="match status" value="2"/>
</dbReference>
<keyword evidence="1" id="KW-0805">Transcription regulation</keyword>
<evidence type="ECO:0000259" key="5">
    <source>
        <dbReference type="Pfam" id="PF13404"/>
    </source>
</evidence>
<dbReference type="PRINTS" id="PR00033">
    <property type="entry name" value="HTHASNC"/>
</dbReference>
<dbReference type="Gene3D" id="3.30.70.920">
    <property type="match status" value="2"/>
</dbReference>
<proteinExistence type="predicted"/>
<protein>
    <submittedName>
        <fullName evidence="6">Lrp/AsnC family transcriptional regulator</fullName>
    </submittedName>
</protein>
<feature type="domain" description="HTH asnC-type" evidence="5">
    <location>
        <begin position="177"/>
        <end position="218"/>
    </location>
</feature>
<dbReference type="SUPFAM" id="SSF54909">
    <property type="entry name" value="Dimeric alpha+beta barrel"/>
    <property type="match status" value="2"/>
</dbReference>
<dbReference type="InterPro" id="IPR036390">
    <property type="entry name" value="WH_DNA-bd_sf"/>
</dbReference>
<dbReference type="RefSeq" id="WP_105420997.1">
    <property type="nucleotide sequence ID" value="NZ_PUIO01000052.1"/>
</dbReference>
<dbReference type="InterPro" id="IPR011008">
    <property type="entry name" value="Dimeric_a/b-barrel"/>
</dbReference>
<dbReference type="InterPro" id="IPR019885">
    <property type="entry name" value="Tscrpt_reg_HTH_AsnC-type_CS"/>
</dbReference>
<gene>
    <name evidence="6" type="ORF">C5613_33100</name>
</gene>
<dbReference type="SMART" id="SM00344">
    <property type="entry name" value="HTH_ASNC"/>
    <property type="match status" value="2"/>
</dbReference>
<dbReference type="InterPro" id="IPR000485">
    <property type="entry name" value="AsnC-type_HTH_dom"/>
</dbReference>
<dbReference type="Proteomes" id="UP000239290">
    <property type="component" value="Unassembled WGS sequence"/>
</dbReference>
<dbReference type="GO" id="GO:0043200">
    <property type="term" value="P:response to amino acid"/>
    <property type="evidence" value="ECO:0007669"/>
    <property type="project" value="TreeGrafter"/>
</dbReference>
<dbReference type="PANTHER" id="PTHR30154:SF34">
    <property type="entry name" value="TRANSCRIPTIONAL REGULATOR AZLB"/>
    <property type="match status" value="1"/>
</dbReference>
<feature type="region of interest" description="Disordered" evidence="4">
    <location>
        <begin position="156"/>
        <end position="176"/>
    </location>
</feature>
<dbReference type="EMBL" id="PUIO01000052">
    <property type="protein sequence ID" value="PQP17929.1"/>
    <property type="molecule type" value="Genomic_DNA"/>
</dbReference>
<dbReference type="GO" id="GO:0005829">
    <property type="term" value="C:cytosol"/>
    <property type="evidence" value="ECO:0007669"/>
    <property type="project" value="TreeGrafter"/>
</dbReference>
<evidence type="ECO:0000256" key="3">
    <source>
        <dbReference type="ARBA" id="ARBA00023163"/>
    </source>
</evidence>
<evidence type="ECO:0000313" key="7">
    <source>
        <dbReference type="Proteomes" id="UP000239290"/>
    </source>
</evidence>
<evidence type="ECO:0000256" key="4">
    <source>
        <dbReference type="SAM" id="MobiDB-lite"/>
    </source>
</evidence>
<dbReference type="PROSITE" id="PS00519">
    <property type="entry name" value="HTH_ASNC_1"/>
    <property type="match status" value="1"/>
</dbReference>
<name>A0A2S8ITB0_RHOOP</name>
<comment type="caution">
    <text evidence="6">The sequence shown here is derived from an EMBL/GenBank/DDBJ whole genome shotgun (WGS) entry which is preliminary data.</text>
</comment>
<accession>A0A2S8ITB0</accession>
<dbReference type="InterPro" id="IPR019888">
    <property type="entry name" value="Tscrpt_reg_AsnC-like"/>
</dbReference>
<dbReference type="AlphaFoldDB" id="A0A2S8ITB0"/>
<dbReference type="InterPro" id="IPR036388">
    <property type="entry name" value="WH-like_DNA-bd_sf"/>
</dbReference>